<dbReference type="Gene3D" id="3.40.47.10">
    <property type="match status" value="1"/>
</dbReference>
<dbReference type="Pfam" id="PF08990">
    <property type="entry name" value="Docking"/>
    <property type="match status" value="1"/>
</dbReference>
<evidence type="ECO:0000256" key="5">
    <source>
        <dbReference type="ARBA" id="ARBA00023268"/>
    </source>
</evidence>
<dbReference type="InterPro" id="IPR016039">
    <property type="entry name" value="Thiolase-like"/>
</dbReference>
<gene>
    <name evidence="7" type="ORF">JT362_34905</name>
</gene>
<dbReference type="CDD" id="cd00833">
    <property type="entry name" value="PKS"/>
    <property type="match status" value="1"/>
</dbReference>
<dbReference type="Pfam" id="PF00109">
    <property type="entry name" value="ketoacyl-synt"/>
    <property type="match status" value="1"/>
</dbReference>
<evidence type="ECO:0000256" key="2">
    <source>
        <dbReference type="ARBA" id="ARBA00022450"/>
    </source>
</evidence>
<name>A0ABT2JKS0_9PSEU</name>
<dbReference type="PROSITE" id="PS00606">
    <property type="entry name" value="KS3_1"/>
    <property type="match status" value="1"/>
</dbReference>
<feature type="non-terminal residue" evidence="7">
    <location>
        <position position="583"/>
    </location>
</feature>
<evidence type="ECO:0000256" key="1">
    <source>
        <dbReference type="ARBA" id="ARBA00001957"/>
    </source>
</evidence>
<dbReference type="PROSITE" id="PS52004">
    <property type="entry name" value="KS3_2"/>
    <property type="match status" value="1"/>
</dbReference>
<dbReference type="InterPro" id="IPR016035">
    <property type="entry name" value="Acyl_Trfase/lysoPLipase"/>
</dbReference>
<keyword evidence="3" id="KW-0597">Phosphoprotein</keyword>
<protein>
    <submittedName>
        <fullName evidence="7">Type I polyketide synthase</fullName>
    </submittedName>
</protein>
<dbReference type="InterPro" id="IPR050091">
    <property type="entry name" value="PKS_NRPS_Biosynth_Enz"/>
</dbReference>
<dbReference type="InterPro" id="IPR015083">
    <property type="entry name" value="NorB/c/GfsB-D-like_docking"/>
</dbReference>
<reference evidence="7 8" key="1">
    <citation type="submission" date="2021-02" db="EMBL/GenBank/DDBJ databases">
        <title>Actinophytocola xerophila sp. nov., isolated from soil of cotton cropping field.</title>
        <authorList>
            <person name="Huang R."/>
            <person name="Chen X."/>
            <person name="Ge X."/>
            <person name="Liu W."/>
        </authorList>
    </citation>
    <scope>NUCLEOTIDE SEQUENCE [LARGE SCALE GENOMIC DNA]</scope>
    <source>
        <strain evidence="7 8">S1-96</strain>
    </source>
</reference>
<dbReference type="InterPro" id="IPR014030">
    <property type="entry name" value="Ketoacyl_synth_N"/>
</dbReference>
<comment type="caution">
    <text evidence="7">The sequence shown here is derived from an EMBL/GenBank/DDBJ whole genome shotgun (WGS) entry which is preliminary data.</text>
</comment>
<dbReference type="InterPro" id="IPR014031">
    <property type="entry name" value="Ketoacyl_synth_C"/>
</dbReference>
<evidence type="ECO:0000256" key="4">
    <source>
        <dbReference type="ARBA" id="ARBA00022679"/>
    </source>
</evidence>
<evidence type="ECO:0000313" key="7">
    <source>
        <dbReference type="EMBL" id="MCT2588311.1"/>
    </source>
</evidence>
<proteinExistence type="predicted"/>
<feature type="domain" description="Ketosynthase family 3 (KS3)" evidence="6">
    <location>
        <begin position="33"/>
        <end position="456"/>
    </location>
</feature>
<evidence type="ECO:0000256" key="3">
    <source>
        <dbReference type="ARBA" id="ARBA00022553"/>
    </source>
</evidence>
<dbReference type="SUPFAM" id="SSF53901">
    <property type="entry name" value="Thiolase-like"/>
    <property type="match status" value="1"/>
</dbReference>
<dbReference type="SUPFAM" id="SSF52151">
    <property type="entry name" value="FabD/lysophospholipase-like"/>
    <property type="match status" value="1"/>
</dbReference>
<organism evidence="7 8">
    <name type="scientific">Actinophytocola gossypii</name>
    <dbReference type="NCBI Taxonomy" id="2812003"/>
    <lineage>
        <taxon>Bacteria</taxon>
        <taxon>Bacillati</taxon>
        <taxon>Actinomycetota</taxon>
        <taxon>Actinomycetes</taxon>
        <taxon>Pseudonocardiales</taxon>
        <taxon>Pseudonocardiaceae</taxon>
    </lineage>
</organism>
<dbReference type="Pfam" id="PF16197">
    <property type="entry name" value="KAsynt_C_assoc"/>
    <property type="match status" value="1"/>
</dbReference>
<dbReference type="InterPro" id="IPR001227">
    <property type="entry name" value="Ac_transferase_dom_sf"/>
</dbReference>
<evidence type="ECO:0000259" key="6">
    <source>
        <dbReference type="PROSITE" id="PS52004"/>
    </source>
</evidence>
<dbReference type="Gene3D" id="3.40.366.10">
    <property type="entry name" value="Malonyl-Coenzyme A Acyl Carrier Protein, domain 2"/>
    <property type="match status" value="1"/>
</dbReference>
<accession>A0ABT2JKS0</accession>
<sequence>MTDDSKVLSYLKRVTTELQETKQRLRRSVDAAREPIAVVGLSCRFPGGVSDPEGLWQLVESEVDAVTEFPADRGWDLESLFDPDPDNPGTSYTRSGGFLDDVAGFDAGFFGINAREALAMDPQQRLLLEGVWEAFEDAGIDPHSVRGNEVGVFAGASTTDYSHLSHTRSDLGGYWGMGSSGSVVSGRVAYSFGFEGPALTIDTACSSSLVAVHLAAQSLRRGECTLAVAGGVTVNSTPSVFVEFSRQRGLSVDGRCRSFAAGADGTGWSEGVGVLVLERLSDARRNGHRVLALVRGSAVNQDGASNGLTAPNGPSQERVIRAALADAGLSAADVDAVEAHGTGTVLGDPIEAQALLATYGQGRDEPLRLGSIKSNIGHAQAAAGAAGLIKMIMAMRHGRLPATLHVDAPSPKVDWSSGAVELLTEARDWPAVERPWRAGVSSFGASGTNAHVIVEQAPPEEVPSPASGPVVWAVSARTEDALADQVRRLEEWVRAHPDAAPQDVAATLFGRAVFDHRAVAVGETTEELLSELSPGVVARSGRVVFVFPGQGAQWAGMAVELLDTSPVFARRMGECADALGPYL</sequence>
<dbReference type="Proteomes" id="UP001156441">
    <property type="component" value="Unassembled WGS sequence"/>
</dbReference>
<dbReference type="InterPro" id="IPR018201">
    <property type="entry name" value="Ketoacyl_synth_AS"/>
</dbReference>
<dbReference type="InterPro" id="IPR020841">
    <property type="entry name" value="PKS_Beta-ketoAc_synthase_dom"/>
</dbReference>
<dbReference type="EMBL" id="JAFFZE010000038">
    <property type="protein sequence ID" value="MCT2588311.1"/>
    <property type="molecule type" value="Genomic_DNA"/>
</dbReference>
<comment type="cofactor">
    <cofactor evidence="1">
        <name>pantetheine 4'-phosphate</name>
        <dbReference type="ChEBI" id="CHEBI:47942"/>
    </cofactor>
</comment>
<evidence type="ECO:0000313" key="8">
    <source>
        <dbReference type="Proteomes" id="UP001156441"/>
    </source>
</evidence>
<keyword evidence="8" id="KW-1185">Reference proteome</keyword>
<dbReference type="Pfam" id="PF02801">
    <property type="entry name" value="Ketoacyl-synt_C"/>
    <property type="match status" value="1"/>
</dbReference>
<keyword evidence="4" id="KW-0808">Transferase</keyword>
<keyword evidence="5" id="KW-0511">Multifunctional enzyme</keyword>
<dbReference type="SMART" id="SM00825">
    <property type="entry name" value="PKS_KS"/>
    <property type="match status" value="1"/>
</dbReference>
<dbReference type="PANTHER" id="PTHR43775:SF51">
    <property type="entry name" value="INACTIVE PHENOLPHTHIOCEROL SYNTHESIS POLYKETIDE SYNTHASE TYPE I PKS1-RELATED"/>
    <property type="match status" value="1"/>
</dbReference>
<dbReference type="Pfam" id="PF00698">
    <property type="entry name" value="Acyl_transf_1"/>
    <property type="match status" value="1"/>
</dbReference>
<keyword evidence="2" id="KW-0596">Phosphopantetheine</keyword>
<dbReference type="PANTHER" id="PTHR43775">
    <property type="entry name" value="FATTY ACID SYNTHASE"/>
    <property type="match status" value="1"/>
</dbReference>
<dbReference type="InterPro" id="IPR032821">
    <property type="entry name" value="PKS_assoc"/>
</dbReference>
<dbReference type="Gene3D" id="3.30.70.3290">
    <property type="match status" value="1"/>
</dbReference>
<dbReference type="InterPro" id="IPR014043">
    <property type="entry name" value="Acyl_transferase_dom"/>
</dbReference>